<dbReference type="InterPro" id="IPR031870">
    <property type="entry name" value="ATF7IP_BD"/>
</dbReference>
<evidence type="ECO:0000256" key="1">
    <source>
        <dbReference type="ARBA" id="ARBA00004123"/>
    </source>
</evidence>
<sequence>MEAEKEESQGLKMNPDANIRKPLRARKTMTPSSRKQVELLRNLHELRRSGSSTYSVDNYVQLKMIGTECLNYKSSKETNPDLESKEMLAKEPVAKLVVNSEISIYNRTPDVSRGLPHNGCSTDTNMKQFLNAGSLQDLLLNLYEKESDSPVPKPMEVHLYPKPTSQPLDHSEEHKPTSQPSDISEEHKPTSQPSGFSEEHKPTSQPSDISEEHKPTSQPSDISEEHKPTSQPSDISEEHKPTSQPSGCSEHKPTSRPLDHSEEHKPTSQPSDHSEEHKPTSRPSDCSEKHKPTSRPSDLSEEHKPTSHPLDLSEEQKPTSRPLDHSEEHKPTSRPSDRLEEHKPTSQPSDHSEEHKPTSRPSDRSEEPKPTSQPLDRSEEDKPTSRPPDRLEEHKPTSRPLDRSEEHKPTSRPLGRSEERKLTSRPLGRSEEHKPANQPLGRSEHKPTSRYLDRSEEHKPTSRPSGRSEEQTASRVSFTSDTPTLGKTKKAHSRLVNTTTEVLRQKLCQFQFREANALSDDDLRERRTSRCKEEVSCKRITSSNETGVASTMQSDRSQSGLEKVKCLIRSHMGNLMGDLDRKLQKLNERVDHTQCLRKHEEITIRIIKKISRLDRHVNSIADLQRSQLSKQVNLQGARSKTTILNVARPVPDSPNDPSVPLKRRSEEQPGEVPSKTARSSAKEACIDVETSDVQARNSAVHNGKTSNVQARNSAVHSGKTSDVQARNSAVHDGRTSDVQARNSADAQQTKTSSDAHTSVEAPCEPKTKFLIDLTEEEDTKPEEEEVSVSVSPSPESTTSKPPQPMIELTEEIAVSFPHLPPLPKIRLHPQHMNGFRDTLPPQKLELAVAQIQNPKGIALQWNVKEVDPRCAPIESFHLFICLENKREGTRSRWIKTNEIKAMSLPMACSLSQFAAAGKCYFAMQSKDIFGRFGPFCDIQSITTG</sequence>
<feature type="region of interest" description="Disordered" evidence="3">
    <location>
        <begin position="1"/>
        <end position="34"/>
    </location>
</feature>
<evidence type="ECO:0000259" key="5">
    <source>
        <dbReference type="Pfam" id="PF16794"/>
    </source>
</evidence>
<feature type="domain" description="Activating transcription factor 7-interacting protein Fn3" evidence="5">
    <location>
        <begin position="839"/>
        <end position="940"/>
    </location>
</feature>
<evidence type="ECO:0000313" key="6">
    <source>
        <dbReference type="Proteomes" id="UP000694871"/>
    </source>
</evidence>
<comment type="subcellular location">
    <subcellularLocation>
        <location evidence="1">Nucleus</location>
    </subcellularLocation>
</comment>
<proteinExistence type="predicted"/>
<dbReference type="PANTHER" id="PTHR23210:SF23">
    <property type="entry name" value="ACTIVATING TRANSCRIPTION FACTOR 7-INTERACTING PROTEIN 2"/>
    <property type="match status" value="1"/>
</dbReference>
<dbReference type="Proteomes" id="UP000694871">
    <property type="component" value="Unplaced"/>
</dbReference>
<protein>
    <submittedName>
        <fullName evidence="7">Activating transcription factor 7-interacting protein 2</fullName>
    </submittedName>
</protein>
<feature type="compositionally biased region" description="Low complexity" evidence="3">
    <location>
        <begin position="649"/>
        <end position="660"/>
    </location>
</feature>
<dbReference type="Pfam" id="PF16788">
    <property type="entry name" value="ATF7IP_BD"/>
    <property type="match status" value="1"/>
</dbReference>
<organism evidence="6 7">
    <name type="scientific">Gekko japonicus</name>
    <name type="common">Schlegel's Japanese gecko</name>
    <dbReference type="NCBI Taxonomy" id="146911"/>
    <lineage>
        <taxon>Eukaryota</taxon>
        <taxon>Metazoa</taxon>
        <taxon>Chordata</taxon>
        <taxon>Craniata</taxon>
        <taxon>Vertebrata</taxon>
        <taxon>Euteleostomi</taxon>
        <taxon>Lepidosauria</taxon>
        <taxon>Squamata</taxon>
        <taxon>Bifurcata</taxon>
        <taxon>Gekkota</taxon>
        <taxon>Gekkonidae</taxon>
        <taxon>Gekkoninae</taxon>
        <taxon>Gekko</taxon>
    </lineage>
</organism>
<feature type="region of interest" description="Disordered" evidence="3">
    <location>
        <begin position="633"/>
        <end position="803"/>
    </location>
</feature>
<feature type="compositionally biased region" description="Low complexity" evidence="3">
    <location>
        <begin position="787"/>
        <end position="800"/>
    </location>
</feature>
<feature type="region of interest" description="Disordered" evidence="3">
    <location>
        <begin position="147"/>
        <end position="495"/>
    </location>
</feature>
<feature type="compositionally biased region" description="Basic and acidic residues" evidence="3">
    <location>
        <begin position="249"/>
        <end position="291"/>
    </location>
</feature>
<feature type="compositionally biased region" description="Basic and acidic residues" evidence="3">
    <location>
        <begin position="442"/>
        <end position="472"/>
    </location>
</feature>
<feature type="compositionally biased region" description="Polar residues" evidence="3">
    <location>
        <begin position="633"/>
        <end position="644"/>
    </location>
</feature>
<keyword evidence="6" id="KW-1185">Reference proteome</keyword>
<dbReference type="GeneID" id="107109279"/>
<feature type="compositionally biased region" description="Basic and acidic residues" evidence="3">
    <location>
        <begin position="314"/>
        <end position="369"/>
    </location>
</feature>
<accession>A0ABM1JV75</accession>
<dbReference type="InterPro" id="IPR056565">
    <property type="entry name" value="Fn3_ATF7IP"/>
</dbReference>
<dbReference type="RefSeq" id="XP_015265362.1">
    <property type="nucleotide sequence ID" value="XM_015409876.1"/>
</dbReference>
<evidence type="ECO:0000259" key="4">
    <source>
        <dbReference type="Pfam" id="PF16788"/>
    </source>
</evidence>
<reference evidence="7" key="1">
    <citation type="submission" date="2025-08" db="UniProtKB">
        <authorList>
            <consortium name="RefSeq"/>
        </authorList>
    </citation>
    <scope>IDENTIFICATION</scope>
</reference>
<feature type="compositionally biased region" description="Acidic residues" evidence="3">
    <location>
        <begin position="773"/>
        <end position="786"/>
    </location>
</feature>
<feature type="compositionally biased region" description="Basic and acidic residues" evidence="3">
    <location>
        <begin position="376"/>
        <end position="435"/>
    </location>
</feature>
<dbReference type="InterPro" id="IPR026085">
    <property type="entry name" value="ATF7-int"/>
</dbReference>
<dbReference type="PANTHER" id="PTHR23210">
    <property type="entry name" value="ACTIVATING TRANSCRIPTION FACTOR 7 INTERACTING PROTEIN"/>
    <property type="match status" value="1"/>
</dbReference>
<feature type="domain" description="ATF7-interacting protein protein binding" evidence="4">
    <location>
        <begin position="536"/>
        <end position="708"/>
    </location>
</feature>
<gene>
    <name evidence="7" type="primary">ATF7IP2</name>
</gene>
<evidence type="ECO:0000256" key="2">
    <source>
        <dbReference type="ARBA" id="ARBA00023242"/>
    </source>
</evidence>
<name>A0ABM1JV75_GEKJA</name>
<evidence type="ECO:0000313" key="7">
    <source>
        <dbReference type="RefSeq" id="XP_015265362.1"/>
    </source>
</evidence>
<evidence type="ECO:0000256" key="3">
    <source>
        <dbReference type="SAM" id="MobiDB-lite"/>
    </source>
</evidence>
<feature type="compositionally biased region" description="Polar residues" evidence="3">
    <location>
        <begin position="473"/>
        <end position="485"/>
    </location>
</feature>
<feature type="compositionally biased region" description="Polar residues" evidence="3">
    <location>
        <begin position="736"/>
        <end position="756"/>
    </location>
</feature>
<keyword evidence="2" id="KW-0539">Nucleus</keyword>
<feature type="compositionally biased region" description="Polar residues" evidence="3">
    <location>
        <begin position="691"/>
        <end position="727"/>
    </location>
</feature>
<dbReference type="Pfam" id="PF16794">
    <property type="entry name" value="fn3_4"/>
    <property type="match status" value="1"/>
</dbReference>